<feature type="compositionally biased region" description="Basic and acidic residues" evidence="1">
    <location>
        <begin position="474"/>
        <end position="485"/>
    </location>
</feature>
<dbReference type="EMBL" id="QUSF01000011">
    <property type="protein sequence ID" value="RLW05309.1"/>
    <property type="molecule type" value="Genomic_DNA"/>
</dbReference>
<keyword evidence="3" id="KW-1185">Reference proteome</keyword>
<feature type="region of interest" description="Disordered" evidence="1">
    <location>
        <begin position="465"/>
        <end position="659"/>
    </location>
</feature>
<feature type="compositionally biased region" description="Polar residues" evidence="1">
    <location>
        <begin position="562"/>
        <end position="576"/>
    </location>
</feature>
<feature type="compositionally biased region" description="Basic residues" evidence="1">
    <location>
        <begin position="640"/>
        <end position="659"/>
    </location>
</feature>
<reference evidence="2 3" key="1">
    <citation type="journal article" date="2018" name="Proc. R. Soc. B">
        <title>A non-coding region near Follistatin controls head colour polymorphism in the Gouldian finch.</title>
        <authorList>
            <person name="Toomey M.B."/>
            <person name="Marques C.I."/>
            <person name="Andrade P."/>
            <person name="Araujo P.M."/>
            <person name="Sabatino S."/>
            <person name="Gazda M.A."/>
            <person name="Afonso S."/>
            <person name="Lopes R.J."/>
            <person name="Corbo J.C."/>
            <person name="Carneiro M."/>
        </authorList>
    </citation>
    <scope>NUCLEOTIDE SEQUENCE [LARGE SCALE GENOMIC DNA]</scope>
    <source>
        <strain evidence="2">Red01</strain>
        <tissue evidence="2">Muscle</tissue>
    </source>
</reference>
<comment type="caution">
    <text evidence="2">The sequence shown here is derived from an EMBL/GenBank/DDBJ whole genome shotgun (WGS) entry which is preliminary data.</text>
</comment>
<feature type="region of interest" description="Disordered" evidence="1">
    <location>
        <begin position="1"/>
        <end position="29"/>
    </location>
</feature>
<sequence length="659" mass="73312">MFGAAVVEEEPKELIASNGKGSPESGKKQSMSFPVDILNNCSHEDLENSAEDYLFDLRWGNPNSPEFFSLPDRRKVPITLTSVGFVPLYGEEQTHKVLALFAPWDSLTAVALYLADQWWSIDDIVRTSVPARQGLHQVKSVGERVVLYVLNRIIYRTQEMERNEIPFLCHGSSHYAKIMWKKGEAIGFYSVKPTGSVCSSLLHQKYKLPVLDTMFVRKKHPCKQYLEKYPGDKNLLWQVEGGGDWFQRKSIMSIVQMENLKIAETSKKENKSLQAEDNFYQSAVSEAGGPRTEADSQKGKESADVHASTSEDPNATHVSIWTRSSHLKRQRLNKNRQEPGHETPQRDEENALQMSKSRPELLAHKSESSEDLVEVPKVDTVEKDEEVIDENEDQSVLEAEMHVSPSEKQSEMEEMPSEPLNGEVAEETGKTSLMAEGEMVNEVPSGESKLLSENQGKEPVVPFIPLTLDAPAKPPEETESEKVLNENDSEMLAEEVTSVEKEGTEEQQESEKASTENAAASASKEEPSDNGLPNSVVTEAAEESVSENLPSSLEDQNEEAGHNSQEAPAALSQSSLVMVELEGVSFQQPSGQEAQKNQLEEPSEESTEQTDHYTQTVAERAADSSSEEAEIEVPIVDRRNLRRKAKGYKGPPKKKGKPA</sequence>
<gene>
    <name evidence="2" type="ORF">DV515_00005209</name>
</gene>
<dbReference type="InterPro" id="IPR029625">
    <property type="entry name" value="FAM169"/>
</dbReference>
<feature type="compositionally biased region" description="Basic and acidic residues" evidence="1">
    <location>
        <begin position="498"/>
        <end position="514"/>
    </location>
</feature>
<feature type="compositionally biased region" description="Basic and acidic residues" evidence="1">
    <location>
        <begin position="357"/>
        <end position="381"/>
    </location>
</feature>
<evidence type="ECO:0008006" key="4">
    <source>
        <dbReference type="Google" id="ProtNLM"/>
    </source>
</evidence>
<name>A0A3L8SNS0_CHLGU</name>
<feature type="compositionally biased region" description="Polar residues" evidence="1">
    <location>
        <begin position="585"/>
        <end position="597"/>
    </location>
</feature>
<dbReference type="Proteomes" id="UP000276834">
    <property type="component" value="Unassembled WGS sequence"/>
</dbReference>
<evidence type="ECO:0000313" key="3">
    <source>
        <dbReference type="Proteomes" id="UP000276834"/>
    </source>
</evidence>
<dbReference type="AlphaFoldDB" id="A0A3L8SNS0"/>
<feature type="region of interest" description="Disordered" evidence="1">
    <location>
        <begin position="285"/>
        <end position="423"/>
    </location>
</feature>
<dbReference type="OrthoDB" id="8954808at2759"/>
<dbReference type="STRING" id="44316.ENSEGOP00005006980"/>
<dbReference type="PANTHER" id="PTHR22442">
    <property type="match status" value="1"/>
</dbReference>
<proteinExistence type="predicted"/>
<feature type="compositionally biased region" description="Basic and acidic residues" evidence="1">
    <location>
        <begin position="335"/>
        <end position="349"/>
    </location>
</feature>
<evidence type="ECO:0000256" key="1">
    <source>
        <dbReference type="SAM" id="MobiDB-lite"/>
    </source>
</evidence>
<accession>A0A3L8SNS0</accession>
<feature type="compositionally biased region" description="Acidic residues" evidence="1">
    <location>
        <begin position="382"/>
        <end position="395"/>
    </location>
</feature>
<dbReference type="PANTHER" id="PTHR22442:SF3">
    <property type="entry name" value="SOLUBLE LAMIN-ASSOCIATED PROTEIN OF 75 KDA"/>
    <property type="match status" value="1"/>
</dbReference>
<feature type="compositionally biased region" description="Polar residues" evidence="1">
    <location>
        <begin position="307"/>
        <end position="324"/>
    </location>
</feature>
<feature type="compositionally biased region" description="Basic residues" evidence="1">
    <location>
        <begin position="325"/>
        <end position="334"/>
    </location>
</feature>
<organism evidence="2 3">
    <name type="scientific">Chloebia gouldiae</name>
    <name type="common">Gouldian finch</name>
    <name type="synonym">Erythrura gouldiae</name>
    <dbReference type="NCBI Taxonomy" id="44316"/>
    <lineage>
        <taxon>Eukaryota</taxon>
        <taxon>Metazoa</taxon>
        <taxon>Chordata</taxon>
        <taxon>Craniata</taxon>
        <taxon>Vertebrata</taxon>
        <taxon>Euteleostomi</taxon>
        <taxon>Archelosauria</taxon>
        <taxon>Archosauria</taxon>
        <taxon>Dinosauria</taxon>
        <taxon>Saurischia</taxon>
        <taxon>Theropoda</taxon>
        <taxon>Coelurosauria</taxon>
        <taxon>Aves</taxon>
        <taxon>Neognathae</taxon>
        <taxon>Neoaves</taxon>
        <taxon>Telluraves</taxon>
        <taxon>Australaves</taxon>
        <taxon>Passeriformes</taxon>
        <taxon>Passeroidea</taxon>
        <taxon>Passeridae</taxon>
        <taxon>Chloebia</taxon>
    </lineage>
</organism>
<evidence type="ECO:0000313" key="2">
    <source>
        <dbReference type="EMBL" id="RLW05309.1"/>
    </source>
</evidence>
<feature type="compositionally biased region" description="Basic and acidic residues" evidence="1">
    <location>
        <begin position="292"/>
        <end position="304"/>
    </location>
</feature>
<protein>
    <recommendedName>
        <fullName evidence="4">F169A protein</fullName>
    </recommendedName>
</protein>